<accession>A0A5D0MD40</accession>
<dbReference type="EMBL" id="VSIX01000065">
    <property type="protein sequence ID" value="TYB30916.1"/>
    <property type="molecule type" value="Genomic_DNA"/>
</dbReference>
<dbReference type="InterPro" id="IPR015424">
    <property type="entry name" value="PyrdxlP-dep_Trfase"/>
</dbReference>
<dbReference type="InterPro" id="IPR015422">
    <property type="entry name" value="PyrdxlP-dep_Trfase_small"/>
</dbReference>
<evidence type="ECO:0000259" key="7">
    <source>
        <dbReference type="Pfam" id="PF00155"/>
    </source>
</evidence>
<evidence type="ECO:0000256" key="2">
    <source>
        <dbReference type="ARBA" id="ARBA00007441"/>
    </source>
</evidence>
<sequence>MNISDRVSSLSDSPTLAMNQKVSELKEEGKDIISLGVGEPDFPTPQYIKNAAIKALEKDMTKYTTSSGTSDLKKVIKQKFKDEYGLDYNLENILVSAGAKHALWNSIFTLLNENDEAIIFSPYWVSYPEQVKTAKANPVIIKTDPDNDFEPDIEKLKKKINSKTKLILLNTPNNPSGAVYSEETIKEITDIARKNDLWIISDEIYEKIVYKDVEHHNVAKYYPEKTILINGVSKAYSMTGWRIGFALGPKEIISQMGKLQGQVTSCPNSIAQYASQIAISDEQNEVTDMYIEFQKRRDYIVKRLNKMNGIICKVPKGTFYIFCDVSQLIENKGFDNSDDVVHFFLEEANVATVSSEAFGYENFVRMSFANSIENIEKAMDRIEEII</sequence>
<dbReference type="GO" id="GO:0006520">
    <property type="term" value="P:amino acid metabolic process"/>
    <property type="evidence" value="ECO:0007669"/>
    <property type="project" value="InterPro"/>
</dbReference>
<dbReference type="CDD" id="cd00609">
    <property type="entry name" value="AAT_like"/>
    <property type="match status" value="1"/>
</dbReference>
<dbReference type="InterPro" id="IPR015421">
    <property type="entry name" value="PyrdxlP-dep_Trfase_major"/>
</dbReference>
<dbReference type="PANTHER" id="PTHR46383">
    <property type="entry name" value="ASPARTATE AMINOTRANSFERASE"/>
    <property type="match status" value="1"/>
</dbReference>
<reference evidence="8" key="1">
    <citation type="submission" date="2019-08" db="EMBL/GenBank/DDBJ databases">
        <title>Genomic characterization of a novel candidate phylum (ARYD3) from a high temperature, high salinity tertiary oil reservoir in north central Oklahoma, USA.</title>
        <authorList>
            <person name="Youssef N.H."/>
            <person name="Yadav A."/>
            <person name="Elshahed M.S."/>
        </authorList>
    </citation>
    <scope>NUCLEOTIDE SEQUENCE [LARGE SCALE GENOMIC DNA]</scope>
    <source>
        <strain evidence="8">ARYD3</strain>
    </source>
</reference>
<dbReference type="EC" id="2.6.1.-" evidence="6"/>
<dbReference type="SUPFAM" id="SSF53383">
    <property type="entry name" value="PLP-dependent transferases"/>
    <property type="match status" value="1"/>
</dbReference>
<dbReference type="AlphaFoldDB" id="A0A5D0MD40"/>
<dbReference type="FunFam" id="3.40.640.10:FF:000033">
    <property type="entry name" value="Aspartate aminotransferase"/>
    <property type="match status" value="1"/>
</dbReference>
<feature type="domain" description="Aminotransferase class I/classII large" evidence="7">
    <location>
        <begin position="30"/>
        <end position="382"/>
    </location>
</feature>
<evidence type="ECO:0000256" key="5">
    <source>
        <dbReference type="ARBA" id="ARBA00022898"/>
    </source>
</evidence>
<comment type="caution">
    <text evidence="8">The sequence shown here is derived from an EMBL/GenBank/DDBJ whole genome shotgun (WGS) entry which is preliminary data.</text>
</comment>
<dbReference type="InterPro" id="IPR050596">
    <property type="entry name" value="AspAT/PAT-like"/>
</dbReference>
<dbReference type="PROSITE" id="PS00105">
    <property type="entry name" value="AA_TRANSFER_CLASS_1"/>
    <property type="match status" value="1"/>
</dbReference>
<keyword evidence="4 6" id="KW-0808">Transferase</keyword>
<dbReference type="Gene3D" id="3.90.1150.10">
    <property type="entry name" value="Aspartate Aminotransferase, domain 1"/>
    <property type="match status" value="1"/>
</dbReference>
<comment type="similarity">
    <text evidence="2 6">Belongs to the class-I pyridoxal-phosphate-dependent aminotransferase family.</text>
</comment>
<dbReference type="InterPro" id="IPR004838">
    <property type="entry name" value="NHTrfase_class1_PyrdxlP-BS"/>
</dbReference>
<evidence type="ECO:0000256" key="3">
    <source>
        <dbReference type="ARBA" id="ARBA00022576"/>
    </source>
</evidence>
<dbReference type="InterPro" id="IPR004839">
    <property type="entry name" value="Aminotransferase_I/II_large"/>
</dbReference>
<evidence type="ECO:0000256" key="1">
    <source>
        <dbReference type="ARBA" id="ARBA00001933"/>
    </source>
</evidence>
<evidence type="ECO:0000313" key="8">
    <source>
        <dbReference type="EMBL" id="TYB30916.1"/>
    </source>
</evidence>
<evidence type="ECO:0000256" key="6">
    <source>
        <dbReference type="RuleBase" id="RU000481"/>
    </source>
</evidence>
<keyword evidence="9" id="KW-1185">Reference proteome</keyword>
<keyword evidence="5" id="KW-0663">Pyridoxal phosphate</keyword>
<dbReference type="GO" id="GO:0030170">
    <property type="term" value="F:pyridoxal phosphate binding"/>
    <property type="evidence" value="ECO:0007669"/>
    <property type="project" value="InterPro"/>
</dbReference>
<dbReference type="PANTHER" id="PTHR46383:SF1">
    <property type="entry name" value="ASPARTATE AMINOTRANSFERASE"/>
    <property type="match status" value="1"/>
</dbReference>
<evidence type="ECO:0000313" key="9">
    <source>
        <dbReference type="Proteomes" id="UP000324143"/>
    </source>
</evidence>
<comment type="cofactor">
    <cofactor evidence="1 6">
        <name>pyridoxal 5'-phosphate</name>
        <dbReference type="ChEBI" id="CHEBI:597326"/>
    </cofactor>
</comment>
<evidence type="ECO:0000256" key="4">
    <source>
        <dbReference type="ARBA" id="ARBA00022679"/>
    </source>
</evidence>
<dbReference type="Gene3D" id="3.40.640.10">
    <property type="entry name" value="Type I PLP-dependent aspartate aminotransferase-like (Major domain)"/>
    <property type="match status" value="1"/>
</dbReference>
<proteinExistence type="inferred from homology"/>
<gene>
    <name evidence="8" type="ORF">FXF47_06955</name>
</gene>
<organism evidence="8 9">
    <name type="scientific">Candidatus Mcinerneyibacterium aminivorans</name>
    <dbReference type="NCBI Taxonomy" id="2703815"/>
    <lineage>
        <taxon>Bacteria</taxon>
        <taxon>Candidatus Macinerneyibacteriota</taxon>
        <taxon>Candidatus Mcinerneyibacteria</taxon>
        <taxon>Candidatus Mcinerneyibacteriales</taxon>
        <taxon>Candidatus Mcinerneyibacteriaceae</taxon>
        <taxon>Candidatus Mcinerneyibacterium</taxon>
    </lineage>
</organism>
<dbReference type="Proteomes" id="UP000324143">
    <property type="component" value="Unassembled WGS sequence"/>
</dbReference>
<dbReference type="Pfam" id="PF00155">
    <property type="entry name" value="Aminotran_1_2"/>
    <property type="match status" value="1"/>
</dbReference>
<keyword evidence="3 6" id="KW-0032">Aminotransferase</keyword>
<protein>
    <recommendedName>
        <fullName evidence="6">Aminotransferase</fullName>
        <ecNumber evidence="6">2.6.1.-</ecNumber>
    </recommendedName>
</protein>
<dbReference type="GO" id="GO:0008483">
    <property type="term" value="F:transaminase activity"/>
    <property type="evidence" value="ECO:0007669"/>
    <property type="project" value="UniProtKB-KW"/>
</dbReference>
<name>A0A5D0MD40_9BACT</name>